<dbReference type="AlphaFoldDB" id="A0A7Y9DQF4"/>
<dbReference type="SUPFAM" id="SSF46785">
    <property type="entry name" value="Winged helix' DNA-binding domain"/>
    <property type="match status" value="1"/>
</dbReference>
<evidence type="ECO:0000313" key="4">
    <source>
        <dbReference type="EMBL" id="NYD24910.1"/>
    </source>
</evidence>
<proteinExistence type="inferred from homology"/>
<dbReference type="GO" id="GO:0016301">
    <property type="term" value="F:kinase activity"/>
    <property type="evidence" value="ECO:0007669"/>
    <property type="project" value="UniProtKB-KW"/>
</dbReference>
<comment type="similarity">
    <text evidence="1">Belongs to the ROK (NagC/XylR) family.</text>
</comment>
<dbReference type="InterPro" id="IPR036388">
    <property type="entry name" value="WH-like_DNA-bd_sf"/>
</dbReference>
<keyword evidence="5" id="KW-1185">Reference proteome</keyword>
<dbReference type="InterPro" id="IPR000835">
    <property type="entry name" value="HTH_MarR-typ"/>
</dbReference>
<accession>A0A7Y9DQF4</accession>
<evidence type="ECO:0000259" key="3">
    <source>
        <dbReference type="Pfam" id="PF12802"/>
    </source>
</evidence>
<dbReference type="GO" id="GO:0003700">
    <property type="term" value="F:DNA-binding transcription factor activity"/>
    <property type="evidence" value="ECO:0007669"/>
    <property type="project" value="InterPro"/>
</dbReference>
<dbReference type="Pfam" id="PF12802">
    <property type="entry name" value="MarR_2"/>
    <property type="match status" value="1"/>
</dbReference>
<dbReference type="PANTHER" id="PTHR18964:SF173">
    <property type="entry name" value="GLUCOKINASE"/>
    <property type="match status" value="1"/>
</dbReference>
<dbReference type="CDD" id="cd00090">
    <property type="entry name" value="HTH_ARSR"/>
    <property type="match status" value="1"/>
</dbReference>
<comment type="caution">
    <text evidence="4">The sequence shown here is derived from an EMBL/GenBank/DDBJ whole genome shotgun (WGS) entry which is preliminary data.</text>
</comment>
<evidence type="ECO:0000313" key="5">
    <source>
        <dbReference type="Proteomes" id="UP000521922"/>
    </source>
</evidence>
<keyword evidence="4" id="KW-0418">Kinase</keyword>
<feature type="region of interest" description="Disordered" evidence="2">
    <location>
        <begin position="149"/>
        <end position="169"/>
    </location>
</feature>
<dbReference type="SUPFAM" id="SSF53067">
    <property type="entry name" value="Actin-like ATPase domain"/>
    <property type="match status" value="1"/>
</dbReference>
<dbReference type="EMBL" id="JACCBB010000001">
    <property type="protein sequence ID" value="NYD24910.1"/>
    <property type="molecule type" value="Genomic_DNA"/>
</dbReference>
<evidence type="ECO:0000256" key="1">
    <source>
        <dbReference type="ARBA" id="ARBA00006479"/>
    </source>
</evidence>
<sequence length="406" mass="40511">MSGNGGGGGKNEVDGLITTLQLLRDGRPRTRAELGRLTGQSRSTVSQRVDRLVAARLVSPVGGAVSTGGRPPATFAFNPTACVVLAIDLGTTRVRVALTDLAATVLTEECRPVSLAEGPRAVLDLVAGVAQQLLTSSGRAPGEVAGIGVSLPGPVDHTTGRPTDPPSMPGWHDADVRGGLRARLGDVPVVVDDDVNAMAVGEHVTADPRVDHLLFVKAGTGIGGGIIADGRLVRGAQGTAGDLGHVAVPGGPDVPCRCGGSGCLEAVAGGRAIAARLAASGFPTRTGSDVAALASAGAPEALAAVRDAGRSLGRVLAGCVSLVNPSVVVVGGSLATAGDALLTGVRETVHRRPPDLATRHLRIVASRAGARAGVVGASAMVLEPLMAGALLTGTARATRGGDREHP</sequence>
<organism evidence="4 5">
    <name type="scientific">Kineococcus aurantiacus</name>
    <dbReference type="NCBI Taxonomy" id="37633"/>
    <lineage>
        <taxon>Bacteria</taxon>
        <taxon>Bacillati</taxon>
        <taxon>Actinomycetota</taxon>
        <taxon>Actinomycetes</taxon>
        <taxon>Kineosporiales</taxon>
        <taxon>Kineosporiaceae</taxon>
        <taxon>Kineococcus</taxon>
    </lineage>
</organism>
<name>A0A7Y9DQF4_9ACTN</name>
<evidence type="ECO:0000256" key="2">
    <source>
        <dbReference type="SAM" id="MobiDB-lite"/>
    </source>
</evidence>
<protein>
    <submittedName>
        <fullName evidence="4">Putative NBD/HSP70 family sugar kinase</fullName>
    </submittedName>
</protein>
<dbReference type="InterPro" id="IPR043129">
    <property type="entry name" value="ATPase_NBD"/>
</dbReference>
<gene>
    <name evidence="4" type="ORF">BJ968_004450</name>
</gene>
<dbReference type="InterPro" id="IPR000600">
    <property type="entry name" value="ROK"/>
</dbReference>
<reference evidence="4 5" key="1">
    <citation type="submission" date="2020-07" db="EMBL/GenBank/DDBJ databases">
        <title>Sequencing the genomes of 1000 actinobacteria strains.</title>
        <authorList>
            <person name="Klenk H.-P."/>
        </authorList>
    </citation>
    <scope>NUCLEOTIDE SEQUENCE [LARGE SCALE GENOMIC DNA]</scope>
    <source>
        <strain evidence="4 5">DSM 7487</strain>
    </source>
</reference>
<feature type="domain" description="HTH marR-type" evidence="3">
    <location>
        <begin position="21"/>
        <end position="58"/>
    </location>
</feature>
<keyword evidence="4" id="KW-0808">Transferase</keyword>
<dbReference type="RefSeq" id="WP_179755617.1">
    <property type="nucleotide sequence ID" value="NZ_BAAAGN010000015.1"/>
</dbReference>
<dbReference type="PANTHER" id="PTHR18964">
    <property type="entry name" value="ROK (REPRESSOR, ORF, KINASE) FAMILY"/>
    <property type="match status" value="1"/>
</dbReference>
<dbReference type="InterPro" id="IPR036390">
    <property type="entry name" value="WH_DNA-bd_sf"/>
</dbReference>
<dbReference type="Gene3D" id="1.10.10.10">
    <property type="entry name" value="Winged helix-like DNA-binding domain superfamily/Winged helix DNA-binding domain"/>
    <property type="match status" value="1"/>
</dbReference>
<dbReference type="Pfam" id="PF00480">
    <property type="entry name" value="ROK"/>
    <property type="match status" value="1"/>
</dbReference>
<dbReference type="InterPro" id="IPR011991">
    <property type="entry name" value="ArsR-like_HTH"/>
</dbReference>
<dbReference type="Proteomes" id="UP000521922">
    <property type="component" value="Unassembled WGS sequence"/>
</dbReference>
<dbReference type="Gene3D" id="3.30.420.40">
    <property type="match status" value="2"/>
</dbReference>